<dbReference type="InterPro" id="IPR031025">
    <property type="entry name" value="LruC_dom"/>
</dbReference>
<dbReference type="InterPro" id="IPR032295">
    <property type="entry name" value="DUF4842"/>
</dbReference>
<evidence type="ECO:0000313" key="3">
    <source>
        <dbReference type="EMBL" id="TKK65227.1"/>
    </source>
</evidence>
<feature type="domain" description="DUF4114" evidence="1">
    <location>
        <begin position="185"/>
        <end position="271"/>
    </location>
</feature>
<dbReference type="EMBL" id="SZQL01000023">
    <property type="protein sequence ID" value="TKK65227.1"/>
    <property type="molecule type" value="Genomic_DNA"/>
</dbReference>
<evidence type="ECO:0000313" key="4">
    <source>
        <dbReference type="Proteomes" id="UP000305848"/>
    </source>
</evidence>
<dbReference type="Proteomes" id="UP000305848">
    <property type="component" value="Unassembled WGS sequence"/>
</dbReference>
<dbReference type="Pfam" id="PF16130">
    <property type="entry name" value="DUF4842"/>
    <property type="match status" value="1"/>
</dbReference>
<dbReference type="AlphaFoldDB" id="A0A4U3KW12"/>
<dbReference type="RefSeq" id="WP_137263712.1">
    <property type="nucleotide sequence ID" value="NZ_SZQL01000023.1"/>
</dbReference>
<protein>
    <submittedName>
        <fullName evidence="3">LruC domain-containing protein</fullName>
    </submittedName>
</protein>
<accession>A0A4U3KW12</accession>
<gene>
    <name evidence="3" type="ORF">FC093_20635</name>
</gene>
<keyword evidence="4" id="KW-1185">Reference proteome</keyword>
<dbReference type="NCBIfam" id="TIGR04456">
    <property type="entry name" value="LruC_dom"/>
    <property type="match status" value="1"/>
</dbReference>
<name>A0A4U3KW12_9BACT</name>
<feature type="domain" description="DUF4842" evidence="2">
    <location>
        <begin position="355"/>
        <end position="559"/>
    </location>
</feature>
<organism evidence="3 4">
    <name type="scientific">Ilyomonas limi</name>
    <dbReference type="NCBI Taxonomy" id="2575867"/>
    <lineage>
        <taxon>Bacteria</taxon>
        <taxon>Pseudomonadati</taxon>
        <taxon>Bacteroidota</taxon>
        <taxon>Chitinophagia</taxon>
        <taxon>Chitinophagales</taxon>
        <taxon>Chitinophagaceae</taxon>
        <taxon>Ilyomonas</taxon>
    </lineage>
</organism>
<comment type="caution">
    <text evidence="3">The sequence shown here is derived from an EMBL/GenBank/DDBJ whole genome shotgun (WGS) entry which is preliminary data.</text>
</comment>
<evidence type="ECO:0000259" key="1">
    <source>
        <dbReference type="Pfam" id="PF13448"/>
    </source>
</evidence>
<proteinExistence type="predicted"/>
<evidence type="ECO:0000259" key="2">
    <source>
        <dbReference type="Pfam" id="PF16130"/>
    </source>
</evidence>
<sequence>MGLIRNAKAVINGSSVIGTIGGDAGFSGDIVANNEQEEAPAIDATTGRSITGRGTTTKYDYMGLYDLSGRPLYLTLISDVISSSLLSFINTSLPEAKPVPTYHPDYLNAGAVNDINIVKKADVWVTFVSEGAGYYNTLGYYTYPTNDPPATQADIDSIHIMLPNASLSGSGGAMRSGDKVYLGRFNPGVSVGFVLLQNAWSPISRAVNTSAPKFFTHDELNTTETSTSMKRHAVLLYDNVNKLFLTGFEDQTRSTGSSDNDFNDLIFYTSSNPVEAISRESVNPIDKPTDTDADGVTDVYDKFPADPARAYIQYYPAESIWGTLSFEDLWPSTGDYDLNDMVVGYRYKYIKNALNNTVEMYGDYTIRAIGATFINGFGVQLPVASSKVKTVTGQKLIANYISTNANGTEAGQTNAVIIPFDDTRALYPSGGFTNVVDGTTYMYGDTAHVYIGFTTPLTSTELAAGTYNPFLISNQRRGYEVHLAGLKPTDKADKTLLGTMQDNSSTASNKYYLSAQNWPWALSFVEGFDYPAETNNVSEGYLNFLTWAQSGGTQKADWYKDIAGYRNNNYIFHK</sequence>
<reference evidence="3 4" key="1">
    <citation type="submission" date="2019-05" db="EMBL/GenBank/DDBJ databases">
        <title>Panacibacter sp. strain 17mud1-8 Genome sequencing and assembly.</title>
        <authorList>
            <person name="Chhetri G."/>
        </authorList>
    </citation>
    <scope>NUCLEOTIDE SEQUENCE [LARGE SCALE GENOMIC DNA]</scope>
    <source>
        <strain evidence="3 4">17mud1-8</strain>
    </source>
</reference>
<dbReference type="OrthoDB" id="1204817at2"/>
<dbReference type="InterPro" id="IPR025193">
    <property type="entry name" value="DUF4114"/>
</dbReference>
<dbReference type="Pfam" id="PF13448">
    <property type="entry name" value="DUF4114"/>
    <property type="match status" value="1"/>
</dbReference>